<keyword evidence="2" id="KW-1185">Reference proteome</keyword>
<reference evidence="1 2" key="1">
    <citation type="submission" date="2024-09" db="EMBL/GenBank/DDBJ databases">
        <authorList>
            <person name="Sun Q."/>
            <person name="Mori K."/>
        </authorList>
    </citation>
    <scope>NUCLEOTIDE SEQUENCE [LARGE SCALE GENOMIC DNA]</scope>
    <source>
        <strain evidence="1 2">CGMCC 1.15906</strain>
    </source>
</reference>
<sequence>MGGNERLAALKRARERQTRIEAATARAIRAQTAAERAIKVREMSARKHDERVAAAEQAVAVAASELAQTCGSSEAAAEILGWNVRELRRIAKIASSQSPEKIGVTGPTGSNHE</sequence>
<dbReference type="Proteomes" id="UP001589890">
    <property type="component" value="Unassembled WGS sequence"/>
</dbReference>
<comment type="caution">
    <text evidence="1">The sequence shown here is derived from an EMBL/GenBank/DDBJ whole genome shotgun (WGS) entry which is preliminary data.</text>
</comment>
<evidence type="ECO:0000313" key="2">
    <source>
        <dbReference type="Proteomes" id="UP001589890"/>
    </source>
</evidence>
<gene>
    <name evidence="1" type="ORF">ACFFGN_00030</name>
</gene>
<evidence type="ECO:0000313" key="1">
    <source>
        <dbReference type="EMBL" id="MFC0622432.1"/>
    </source>
</evidence>
<accession>A0ABV6QFQ6</accession>
<dbReference type="RefSeq" id="WP_380043072.1">
    <property type="nucleotide sequence ID" value="NZ_JBHLTC010000001.1"/>
</dbReference>
<name>A0ABV6QFQ6_9ACTN</name>
<proteinExistence type="predicted"/>
<dbReference type="EMBL" id="JBHLTC010000001">
    <property type="protein sequence ID" value="MFC0622432.1"/>
    <property type="molecule type" value="Genomic_DNA"/>
</dbReference>
<protein>
    <submittedName>
        <fullName evidence="1">Uncharacterized protein</fullName>
    </submittedName>
</protein>
<organism evidence="1 2">
    <name type="scientific">Kribbella deserti</name>
    <dbReference type="NCBI Taxonomy" id="1926257"/>
    <lineage>
        <taxon>Bacteria</taxon>
        <taxon>Bacillati</taxon>
        <taxon>Actinomycetota</taxon>
        <taxon>Actinomycetes</taxon>
        <taxon>Propionibacteriales</taxon>
        <taxon>Kribbellaceae</taxon>
        <taxon>Kribbella</taxon>
    </lineage>
</organism>